<dbReference type="SUPFAM" id="SSF81606">
    <property type="entry name" value="PP2C-like"/>
    <property type="match status" value="1"/>
</dbReference>
<feature type="transmembrane region" description="Helical" evidence="2">
    <location>
        <begin position="12"/>
        <end position="33"/>
    </location>
</feature>
<dbReference type="PANTHER" id="PTHR43156:SF2">
    <property type="entry name" value="STAGE II SPORULATION PROTEIN E"/>
    <property type="match status" value="1"/>
</dbReference>
<protein>
    <submittedName>
        <fullName evidence="4">PP2C family protein-serine/threonine phosphatase</fullName>
        <ecNumber evidence="4">3.1.3.16</ecNumber>
    </submittedName>
</protein>
<evidence type="ECO:0000256" key="2">
    <source>
        <dbReference type="SAM" id="Phobius"/>
    </source>
</evidence>
<dbReference type="Proteomes" id="UP001458415">
    <property type="component" value="Unassembled WGS sequence"/>
</dbReference>
<dbReference type="InterPro" id="IPR001932">
    <property type="entry name" value="PPM-type_phosphatase-like_dom"/>
</dbReference>
<keyword evidence="1 4" id="KW-0378">Hydrolase</keyword>
<keyword evidence="2" id="KW-0472">Membrane</keyword>
<dbReference type="EMBL" id="JBEPCU010000347">
    <property type="protein sequence ID" value="MER6979286.1"/>
    <property type="molecule type" value="Genomic_DNA"/>
</dbReference>
<dbReference type="RefSeq" id="WP_086726138.1">
    <property type="nucleotide sequence ID" value="NZ_MUBM01000123.1"/>
</dbReference>
<name>A0ABV1W541_9ACTN</name>
<reference evidence="4 5" key="1">
    <citation type="submission" date="2024-06" db="EMBL/GenBank/DDBJ databases">
        <title>The Natural Products Discovery Center: Release of the First 8490 Sequenced Strains for Exploring Actinobacteria Biosynthetic Diversity.</title>
        <authorList>
            <person name="Kalkreuter E."/>
            <person name="Kautsar S.A."/>
            <person name="Yang D."/>
            <person name="Bader C.D."/>
            <person name="Teijaro C.N."/>
            <person name="Fluegel L."/>
            <person name="Davis C.M."/>
            <person name="Simpson J.R."/>
            <person name="Lauterbach L."/>
            <person name="Steele A.D."/>
            <person name="Gui C."/>
            <person name="Meng S."/>
            <person name="Li G."/>
            <person name="Viehrig K."/>
            <person name="Ye F."/>
            <person name="Su P."/>
            <person name="Kiefer A.F."/>
            <person name="Nichols A."/>
            <person name="Cepeda A.J."/>
            <person name="Yan W."/>
            <person name="Fan B."/>
            <person name="Jiang Y."/>
            <person name="Adhikari A."/>
            <person name="Zheng C.-J."/>
            <person name="Schuster L."/>
            <person name="Cowan T.M."/>
            <person name="Smanski M.J."/>
            <person name="Chevrette M.G."/>
            <person name="De Carvalho L.P.S."/>
            <person name="Shen B."/>
        </authorList>
    </citation>
    <scope>NUCLEOTIDE SEQUENCE [LARGE SCALE GENOMIC DNA]</scope>
    <source>
        <strain evidence="4 5">NPDC000634</strain>
    </source>
</reference>
<accession>A0ABV1W541</accession>
<feature type="domain" description="PPM-type phosphatase" evidence="3">
    <location>
        <begin position="140"/>
        <end position="363"/>
    </location>
</feature>
<gene>
    <name evidence="4" type="ORF">ABT317_20420</name>
</gene>
<dbReference type="InterPro" id="IPR036457">
    <property type="entry name" value="PPM-type-like_dom_sf"/>
</dbReference>
<dbReference type="InterPro" id="IPR052016">
    <property type="entry name" value="Bact_Sigma-Reg"/>
</dbReference>
<feature type="transmembrane region" description="Helical" evidence="2">
    <location>
        <begin position="88"/>
        <end position="107"/>
    </location>
</feature>
<dbReference type="SMART" id="SM00331">
    <property type="entry name" value="PP2C_SIG"/>
    <property type="match status" value="1"/>
</dbReference>
<feature type="transmembrane region" description="Helical" evidence="2">
    <location>
        <begin position="63"/>
        <end position="82"/>
    </location>
</feature>
<dbReference type="GO" id="GO:0004722">
    <property type="term" value="F:protein serine/threonine phosphatase activity"/>
    <property type="evidence" value="ECO:0007669"/>
    <property type="project" value="UniProtKB-EC"/>
</dbReference>
<keyword evidence="2" id="KW-1133">Transmembrane helix</keyword>
<proteinExistence type="predicted"/>
<dbReference type="PANTHER" id="PTHR43156">
    <property type="entry name" value="STAGE II SPORULATION PROTEIN E-RELATED"/>
    <property type="match status" value="1"/>
</dbReference>
<evidence type="ECO:0000313" key="4">
    <source>
        <dbReference type="EMBL" id="MER6979286.1"/>
    </source>
</evidence>
<feature type="transmembrane region" description="Helical" evidence="2">
    <location>
        <begin position="39"/>
        <end position="56"/>
    </location>
</feature>
<evidence type="ECO:0000259" key="3">
    <source>
        <dbReference type="SMART" id="SM00331"/>
    </source>
</evidence>
<evidence type="ECO:0000313" key="5">
    <source>
        <dbReference type="Proteomes" id="UP001458415"/>
    </source>
</evidence>
<sequence length="378" mass="40729">MRYLTRVRALCHSSHALAAIPVGLILVITVADIHSPENVHLGPLLVVAPAITASFGGPRLTGLIGAIAVAAQVLIAVLHGGLTTTNHISQIIALAILSIFVVFVCFVRDRRKEELAQVRSVSEAAQRALLRPLPHRLGPLHIASSYVAAEREACIGGDLYAVAHGDRRTRLIIADVRGKGLGAIGQAAMLVGAFQEAAHHHPTLPALAEALDGSVRRYHSQLPERDEEALEHFVTALLLEVPDHSPVARMIDCGHPSPLLIKRGRVTDVASPRPAPPLGLHGLSPDAYVSHPFMLEAGDTLLLYTDGVMEARDLRRDFYPLQERVTQWTKSTPEALVQRIRRDLLTYCGGALGDDAAIVALRRTDERPTTGLHIGAAD</sequence>
<evidence type="ECO:0000256" key="1">
    <source>
        <dbReference type="ARBA" id="ARBA00022801"/>
    </source>
</evidence>
<organism evidence="4 5">
    <name type="scientific">Streptomyces carpinensis</name>
    <dbReference type="NCBI Taxonomy" id="66369"/>
    <lineage>
        <taxon>Bacteria</taxon>
        <taxon>Bacillati</taxon>
        <taxon>Actinomycetota</taxon>
        <taxon>Actinomycetes</taxon>
        <taxon>Kitasatosporales</taxon>
        <taxon>Streptomycetaceae</taxon>
        <taxon>Streptomyces</taxon>
    </lineage>
</organism>
<keyword evidence="2" id="KW-0812">Transmembrane</keyword>
<comment type="caution">
    <text evidence="4">The sequence shown here is derived from an EMBL/GenBank/DDBJ whole genome shotgun (WGS) entry which is preliminary data.</text>
</comment>
<dbReference type="Pfam" id="PF07228">
    <property type="entry name" value="SpoIIE"/>
    <property type="match status" value="1"/>
</dbReference>
<dbReference type="Gene3D" id="3.60.40.10">
    <property type="entry name" value="PPM-type phosphatase domain"/>
    <property type="match status" value="1"/>
</dbReference>
<dbReference type="EC" id="3.1.3.16" evidence="4"/>
<keyword evidence="5" id="KW-1185">Reference proteome</keyword>